<dbReference type="PROSITE" id="PS51683">
    <property type="entry name" value="SAM_OMT_II"/>
    <property type="match status" value="1"/>
</dbReference>
<dbReference type="SUPFAM" id="SSF53335">
    <property type="entry name" value="S-adenosyl-L-methionine-dependent methyltransferases"/>
    <property type="match status" value="1"/>
</dbReference>
<name>A0ABP6PXJ4_9ACTN</name>
<dbReference type="Proteomes" id="UP001501237">
    <property type="component" value="Unassembled WGS sequence"/>
</dbReference>
<dbReference type="InterPro" id="IPR036388">
    <property type="entry name" value="WH-like_DNA-bd_sf"/>
</dbReference>
<feature type="domain" description="O-methyltransferase dimerisation" evidence="5">
    <location>
        <begin position="14"/>
        <end position="84"/>
    </location>
</feature>
<dbReference type="PIRSF" id="PIRSF005739">
    <property type="entry name" value="O-mtase"/>
    <property type="match status" value="1"/>
</dbReference>
<dbReference type="InterPro" id="IPR016461">
    <property type="entry name" value="COMT-like"/>
</dbReference>
<dbReference type="InterPro" id="IPR036390">
    <property type="entry name" value="WH_DNA-bd_sf"/>
</dbReference>
<accession>A0ABP6PXJ4</accession>
<evidence type="ECO:0000313" key="7">
    <source>
        <dbReference type="Proteomes" id="UP001501237"/>
    </source>
</evidence>
<dbReference type="Gene3D" id="1.10.10.10">
    <property type="entry name" value="Winged helix-like DNA-binding domain superfamily/Winged helix DNA-binding domain"/>
    <property type="match status" value="1"/>
</dbReference>
<comment type="caution">
    <text evidence="6">The sequence shown here is derived from an EMBL/GenBank/DDBJ whole genome shotgun (WGS) entry which is preliminary data.</text>
</comment>
<dbReference type="EMBL" id="BAAAUV010000001">
    <property type="protein sequence ID" value="GAA3194151.1"/>
    <property type="molecule type" value="Genomic_DNA"/>
</dbReference>
<dbReference type="CDD" id="cd02440">
    <property type="entry name" value="AdoMet_MTases"/>
    <property type="match status" value="1"/>
</dbReference>
<evidence type="ECO:0000256" key="1">
    <source>
        <dbReference type="ARBA" id="ARBA00022603"/>
    </source>
</evidence>
<proteinExistence type="predicted"/>
<keyword evidence="1 6" id="KW-0489">Methyltransferase</keyword>
<organism evidence="6 7">
    <name type="scientific">Actinocorallia longicatena</name>
    <dbReference type="NCBI Taxonomy" id="111803"/>
    <lineage>
        <taxon>Bacteria</taxon>
        <taxon>Bacillati</taxon>
        <taxon>Actinomycetota</taxon>
        <taxon>Actinomycetes</taxon>
        <taxon>Streptosporangiales</taxon>
        <taxon>Thermomonosporaceae</taxon>
        <taxon>Actinocorallia</taxon>
    </lineage>
</organism>
<evidence type="ECO:0000259" key="5">
    <source>
        <dbReference type="Pfam" id="PF08100"/>
    </source>
</evidence>
<evidence type="ECO:0000313" key="6">
    <source>
        <dbReference type="EMBL" id="GAA3194151.1"/>
    </source>
</evidence>
<feature type="domain" description="O-methyltransferase C-terminal" evidence="4">
    <location>
        <begin position="133"/>
        <end position="324"/>
    </location>
</feature>
<evidence type="ECO:0000256" key="3">
    <source>
        <dbReference type="ARBA" id="ARBA00022691"/>
    </source>
</evidence>
<dbReference type="InterPro" id="IPR001077">
    <property type="entry name" value="COMT_C"/>
</dbReference>
<dbReference type="Pfam" id="PF08100">
    <property type="entry name" value="Dimerisation"/>
    <property type="match status" value="1"/>
</dbReference>
<dbReference type="Gene3D" id="1.20.58.1390">
    <property type="match status" value="1"/>
</dbReference>
<evidence type="ECO:0000259" key="4">
    <source>
        <dbReference type="Pfam" id="PF00891"/>
    </source>
</evidence>
<dbReference type="InterPro" id="IPR012967">
    <property type="entry name" value="COMT_dimerisation"/>
</dbReference>
<keyword evidence="7" id="KW-1185">Reference proteome</keyword>
<keyword evidence="2" id="KW-0808">Transferase</keyword>
<sequence length="347" mass="38248">MGADVLDMAGLTKIIFGAAAFQYVNAGSELGLFDHLHKTPDLTAEQIGADLSLARRPVDTLLLGTTSLGLTVRDGEGRYRNAPLVEQLFAEGQWEIIRDVIGFEAHIVYPGQQDFTESLRENTNVGLRRIPGNGPDLYQRLSETPFLQNVFYKYMRSWSELANPLLIEKTDLSGVTTLLDAGGGDAVNAIDLARAHPHLRITVLEIEQTAPIARRKIVEHGLEDRVQVVVGSIFEPYAGEYDCVLFSHQFVIWTEEENVRLLRNAHAALRPGGRVIVFNSITDDTGDGPLMGALDSVYFTALPAEGGMIYPWRDYAAWLDEAGFTGIELIPCRSWTPHGIATGTKPE</sequence>
<evidence type="ECO:0000256" key="2">
    <source>
        <dbReference type="ARBA" id="ARBA00022679"/>
    </source>
</evidence>
<dbReference type="GO" id="GO:0008168">
    <property type="term" value="F:methyltransferase activity"/>
    <property type="evidence" value="ECO:0007669"/>
    <property type="project" value="UniProtKB-KW"/>
</dbReference>
<dbReference type="Gene3D" id="3.40.50.150">
    <property type="entry name" value="Vaccinia Virus protein VP39"/>
    <property type="match status" value="1"/>
</dbReference>
<keyword evidence="3" id="KW-0949">S-adenosyl-L-methionine</keyword>
<protein>
    <submittedName>
        <fullName evidence="6">Methyltransferase</fullName>
    </submittedName>
</protein>
<dbReference type="Pfam" id="PF00891">
    <property type="entry name" value="Methyltransf_2"/>
    <property type="match status" value="1"/>
</dbReference>
<dbReference type="GO" id="GO:0032259">
    <property type="term" value="P:methylation"/>
    <property type="evidence" value="ECO:0007669"/>
    <property type="project" value="UniProtKB-KW"/>
</dbReference>
<dbReference type="SUPFAM" id="SSF46785">
    <property type="entry name" value="Winged helix' DNA-binding domain"/>
    <property type="match status" value="1"/>
</dbReference>
<gene>
    <name evidence="6" type="ORF">GCM10010468_03820</name>
</gene>
<reference evidence="7" key="1">
    <citation type="journal article" date="2019" name="Int. J. Syst. Evol. Microbiol.">
        <title>The Global Catalogue of Microorganisms (GCM) 10K type strain sequencing project: providing services to taxonomists for standard genome sequencing and annotation.</title>
        <authorList>
            <consortium name="The Broad Institute Genomics Platform"/>
            <consortium name="The Broad Institute Genome Sequencing Center for Infectious Disease"/>
            <person name="Wu L."/>
            <person name="Ma J."/>
        </authorList>
    </citation>
    <scope>NUCLEOTIDE SEQUENCE [LARGE SCALE GENOMIC DNA]</scope>
    <source>
        <strain evidence="7">JCM 9377</strain>
    </source>
</reference>
<dbReference type="PANTHER" id="PTHR11746">
    <property type="entry name" value="O-METHYLTRANSFERASE"/>
    <property type="match status" value="1"/>
</dbReference>
<dbReference type="InterPro" id="IPR029063">
    <property type="entry name" value="SAM-dependent_MTases_sf"/>
</dbReference>